<organism evidence="2 3">
    <name type="scientific">Litoribrevibacter albus</name>
    <dbReference type="NCBI Taxonomy" id="1473156"/>
    <lineage>
        <taxon>Bacteria</taxon>
        <taxon>Pseudomonadati</taxon>
        <taxon>Pseudomonadota</taxon>
        <taxon>Gammaproteobacteria</taxon>
        <taxon>Oceanospirillales</taxon>
        <taxon>Oceanospirillaceae</taxon>
        <taxon>Litoribrevibacter</taxon>
    </lineage>
</organism>
<evidence type="ECO:0000313" key="3">
    <source>
        <dbReference type="Proteomes" id="UP001161389"/>
    </source>
</evidence>
<protein>
    <recommendedName>
        <fullName evidence="4">DUF3149 domain-containing protein</fullName>
    </recommendedName>
</protein>
<keyword evidence="1" id="KW-0812">Transmembrane</keyword>
<keyword evidence="1" id="KW-1133">Transmembrane helix</keyword>
<name>A0AA37SC86_9GAMM</name>
<keyword evidence="3" id="KW-1185">Reference proteome</keyword>
<reference evidence="2" key="1">
    <citation type="journal article" date="2014" name="Int. J. Syst. Evol. Microbiol.">
        <title>Complete genome sequence of Corynebacterium casei LMG S-19264T (=DSM 44701T), isolated from a smear-ripened cheese.</title>
        <authorList>
            <consortium name="US DOE Joint Genome Institute (JGI-PGF)"/>
            <person name="Walter F."/>
            <person name="Albersmeier A."/>
            <person name="Kalinowski J."/>
            <person name="Ruckert C."/>
        </authorList>
    </citation>
    <scope>NUCLEOTIDE SEQUENCE</scope>
    <source>
        <strain evidence="2">NBRC 110071</strain>
    </source>
</reference>
<dbReference type="AlphaFoldDB" id="A0AA37SC86"/>
<dbReference type="EMBL" id="BSNM01000016">
    <property type="protein sequence ID" value="GLQ32724.1"/>
    <property type="molecule type" value="Genomic_DNA"/>
</dbReference>
<gene>
    <name evidence="2" type="ORF">GCM10007876_32030</name>
</gene>
<accession>A0AA37SC86</accession>
<proteinExistence type="predicted"/>
<dbReference type="Pfam" id="PF11346">
    <property type="entry name" value="DUF3149"/>
    <property type="match status" value="1"/>
</dbReference>
<sequence length="52" mass="5925">MDTFFDLFANLTGLLSLFVIVFTTGMGIYCGHMFISKMKKEGEEYDKTHPKA</sequence>
<dbReference type="RefSeq" id="WP_284382828.1">
    <property type="nucleotide sequence ID" value="NZ_BSNM01000016.1"/>
</dbReference>
<comment type="caution">
    <text evidence="2">The sequence shown here is derived from an EMBL/GenBank/DDBJ whole genome shotgun (WGS) entry which is preliminary data.</text>
</comment>
<keyword evidence="1" id="KW-0472">Membrane</keyword>
<evidence type="ECO:0000313" key="2">
    <source>
        <dbReference type="EMBL" id="GLQ32724.1"/>
    </source>
</evidence>
<dbReference type="InterPro" id="IPR021494">
    <property type="entry name" value="DUF3149"/>
</dbReference>
<reference evidence="2" key="2">
    <citation type="submission" date="2023-01" db="EMBL/GenBank/DDBJ databases">
        <title>Draft genome sequence of Litoribrevibacter albus strain NBRC 110071.</title>
        <authorList>
            <person name="Sun Q."/>
            <person name="Mori K."/>
        </authorList>
    </citation>
    <scope>NUCLEOTIDE SEQUENCE</scope>
    <source>
        <strain evidence="2">NBRC 110071</strain>
    </source>
</reference>
<dbReference type="Proteomes" id="UP001161389">
    <property type="component" value="Unassembled WGS sequence"/>
</dbReference>
<evidence type="ECO:0000256" key="1">
    <source>
        <dbReference type="SAM" id="Phobius"/>
    </source>
</evidence>
<evidence type="ECO:0008006" key="4">
    <source>
        <dbReference type="Google" id="ProtNLM"/>
    </source>
</evidence>
<feature type="transmembrane region" description="Helical" evidence="1">
    <location>
        <begin position="12"/>
        <end position="35"/>
    </location>
</feature>